<feature type="transmembrane region" description="Helical" evidence="1">
    <location>
        <begin position="384"/>
        <end position="406"/>
    </location>
</feature>
<name>A0A7Y0LBM2_9GAMM</name>
<evidence type="ECO:0000313" key="2">
    <source>
        <dbReference type="EMBL" id="NMP30085.1"/>
    </source>
</evidence>
<dbReference type="RefSeq" id="WP_211185205.1">
    <property type="nucleotide sequence ID" value="NZ_JABBXH010000001.1"/>
</dbReference>
<keyword evidence="3" id="KW-1185">Reference proteome</keyword>
<organism evidence="2 3">
    <name type="scientific">Thalassotalea algicola</name>
    <dbReference type="NCBI Taxonomy" id="2716224"/>
    <lineage>
        <taxon>Bacteria</taxon>
        <taxon>Pseudomonadati</taxon>
        <taxon>Pseudomonadota</taxon>
        <taxon>Gammaproteobacteria</taxon>
        <taxon>Alteromonadales</taxon>
        <taxon>Colwelliaceae</taxon>
        <taxon>Thalassotalea</taxon>
    </lineage>
</organism>
<protein>
    <submittedName>
        <fullName evidence="2">Uncharacterized protein</fullName>
    </submittedName>
</protein>
<keyword evidence="1" id="KW-0472">Membrane</keyword>
<dbReference type="AlphaFoldDB" id="A0A7Y0LBM2"/>
<evidence type="ECO:0000256" key="1">
    <source>
        <dbReference type="SAM" id="Phobius"/>
    </source>
</evidence>
<sequence length="423" mass="48125">MSLSVNANNIDIEDPHICKNTLANFPQPIVQPLSSVDALINAVRLHCLDQHKSSVETLSPVLTQPGGLSTAQLTYAYILHSINLNNLADDQSCEAAKLSMAHAANADSVKLAIRAELNYFSFCDVYDENTPHALKRLYELSKVAIDIDSLYLQMTIHNQISYVYYMLDQNQLSAEEGEKALALSKAMQSDDYFIILFNLIDAYLDAGEVELAEQKISLFGKDLSDKSTKWERYLYHYAQSYLAFLRKDYQQVLDIDQAHFQQGSSDSASFVEKLAVFKGISCAELKNMSCVQATIEQYFSQPDWQQINRLTLLELYIKWFSHQQDLPNLSQAQQRYFDVTYQKLIKQQQAAKVLGVAKLNNEIIRLNSEETLKQLAYQNEINRVYLIALLFAGGLLLVFIMAYVLLKRRVKQQVITVKKSNKA</sequence>
<proteinExistence type="predicted"/>
<comment type="caution">
    <text evidence="2">The sequence shown here is derived from an EMBL/GenBank/DDBJ whole genome shotgun (WGS) entry which is preliminary data.</text>
</comment>
<reference evidence="2 3" key="1">
    <citation type="submission" date="2020-04" db="EMBL/GenBank/DDBJ databases">
        <title>Thalassotalea sp. M1531, isolated from the surface of marine red alga.</title>
        <authorList>
            <person name="Pang L."/>
            <person name="Lu D.-C."/>
        </authorList>
    </citation>
    <scope>NUCLEOTIDE SEQUENCE [LARGE SCALE GENOMIC DNA]</scope>
    <source>
        <strain evidence="2 3">M1531</strain>
    </source>
</reference>
<gene>
    <name evidence="2" type="ORF">HII17_00800</name>
</gene>
<keyword evidence="1" id="KW-0812">Transmembrane</keyword>
<accession>A0A7Y0LBM2</accession>
<dbReference type="Proteomes" id="UP000568664">
    <property type="component" value="Unassembled WGS sequence"/>
</dbReference>
<evidence type="ECO:0000313" key="3">
    <source>
        <dbReference type="Proteomes" id="UP000568664"/>
    </source>
</evidence>
<keyword evidence="1" id="KW-1133">Transmembrane helix</keyword>
<dbReference type="EMBL" id="JABBXH010000001">
    <property type="protein sequence ID" value="NMP30085.1"/>
    <property type="molecule type" value="Genomic_DNA"/>
</dbReference>